<gene>
    <name evidence="1" type="ORF">Rhopal_002480-T1</name>
</gene>
<comment type="caution">
    <text evidence="1">The sequence shown here is derived from an EMBL/GenBank/DDBJ whole genome shotgun (WGS) entry which is preliminary data.</text>
</comment>
<accession>A0AAV5GH07</accession>
<proteinExistence type="predicted"/>
<evidence type="ECO:0000313" key="1">
    <source>
        <dbReference type="EMBL" id="GJN89493.1"/>
    </source>
</evidence>
<protein>
    <submittedName>
        <fullName evidence="1">Uncharacterized protein</fullName>
    </submittedName>
</protein>
<evidence type="ECO:0000313" key="2">
    <source>
        <dbReference type="Proteomes" id="UP001342314"/>
    </source>
</evidence>
<dbReference type="EMBL" id="BQKY01000005">
    <property type="protein sequence ID" value="GJN89493.1"/>
    <property type="molecule type" value="Genomic_DNA"/>
</dbReference>
<dbReference type="AlphaFoldDB" id="A0AAV5GH07"/>
<dbReference type="Proteomes" id="UP001342314">
    <property type="component" value="Unassembled WGS sequence"/>
</dbReference>
<name>A0AAV5GH07_9BASI</name>
<organism evidence="1 2">
    <name type="scientific">Rhodotorula paludigena</name>
    <dbReference type="NCBI Taxonomy" id="86838"/>
    <lineage>
        <taxon>Eukaryota</taxon>
        <taxon>Fungi</taxon>
        <taxon>Dikarya</taxon>
        <taxon>Basidiomycota</taxon>
        <taxon>Pucciniomycotina</taxon>
        <taxon>Microbotryomycetes</taxon>
        <taxon>Sporidiobolales</taxon>
        <taxon>Sporidiobolaceae</taxon>
        <taxon>Rhodotorula</taxon>
    </lineage>
</organism>
<sequence>MSDLYHAAEAVQSEHGRSMTNLTWGPGSRYNCQGPAEYFVRTYESTAGSHISLSTTSWLVSFLSILHDLCHTAQGPDWCSNPSDSLVYNLRGLCIFMEENEELKNASSDTLERFDDAAVTRAGLEEFARAFKYRQGALPWLPSDGARVESILSGGHSDALAERAAEAEMAKAYWTIYSERNLGHYKTTLPHHLAAGPSQASLAKSTSSAFVPVARDRPF</sequence>
<reference evidence="1 2" key="1">
    <citation type="submission" date="2021-12" db="EMBL/GenBank/DDBJ databases">
        <title>High titer production of polyol ester of fatty acids by Rhodotorula paludigena BS15 towards product separation-free biomass refinery.</title>
        <authorList>
            <person name="Mano J."/>
            <person name="Ono H."/>
            <person name="Tanaka T."/>
            <person name="Naito K."/>
            <person name="Sushida H."/>
            <person name="Ike M."/>
            <person name="Tokuyasu K."/>
            <person name="Kitaoka M."/>
        </authorList>
    </citation>
    <scope>NUCLEOTIDE SEQUENCE [LARGE SCALE GENOMIC DNA]</scope>
    <source>
        <strain evidence="1 2">BS15</strain>
    </source>
</reference>
<keyword evidence="2" id="KW-1185">Reference proteome</keyword>